<keyword evidence="7" id="KW-1185">Reference proteome</keyword>
<dbReference type="PANTHER" id="PTHR30532">
    <property type="entry name" value="IRON III DICITRATE-BINDING PERIPLASMIC PROTEIN"/>
    <property type="match status" value="1"/>
</dbReference>
<evidence type="ECO:0000256" key="3">
    <source>
        <dbReference type="ARBA" id="ARBA00022448"/>
    </source>
</evidence>
<accession>A0A2S0KKQ7</accession>
<dbReference type="InterPro" id="IPR002491">
    <property type="entry name" value="ABC_transptr_periplasmic_BD"/>
</dbReference>
<dbReference type="PANTHER" id="PTHR30532:SF24">
    <property type="entry name" value="FERRIC ENTEROBACTIN-BINDING PERIPLASMIC PROTEIN FEPB"/>
    <property type="match status" value="1"/>
</dbReference>
<evidence type="ECO:0000313" key="6">
    <source>
        <dbReference type="EMBL" id="AVM02253.1"/>
    </source>
</evidence>
<dbReference type="GO" id="GO:1901678">
    <property type="term" value="P:iron coordination entity transport"/>
    <property type="evidence" value="ECO:0007669"/>
    <property type="project" value="UniProtKB-ARBA"/>
</dbReference>
<comment type="subcellular location">
    <subcellularLocation>
        <location evidence="1">Cell envelope</location>
    </subcellularLocation>
</comment>
<dbReference type="PROSITE" id="PS50983">
    <property type="entry name" value="FE_B12_PBP"/>
    <property type="match status" value="1"/>
</dbReference>
<organism evidence="6 7">
    <name type="scientific">Gordonia iterans</name>
    <dbReference type="NCBI Taxonomy" id="1004901"/>
    <lineage>
        <taxon>Bacteria</taxon>
        <taxon>Bacillati</taxon>
        <taxon>Actinomycetota</taxon>
        <taxon>Actinomycetes</taxon>
        <taxon>Mycobacteriales</taxon>
        <taxon>Gordoniaceae</taxon>
        <taxon>Gordonia</taxon>
    </lineage>
</organism>
<evidence type="ECO:0000256" key="2">
    <source>
        <dbReference type="ARBA" id="ARBA00008814"/>
    </source>
</evidence>
<evidence type="ECO:0000313" key="7">
    <source>
        <dbReference type="Proteomes" id="UP000239814"/>
    </source>
</evidence>
<protein>
    <submittedName>
        <fullName evidence="6">Ferric enterobactin (Enterochelin)-binding protein</fullName>
    </submittedName>
</protein>
<evidence type="ECO:0000256" key="4">
    <source>
        <dbReference type="ARBA" id="ARBA00022729"/>
    </source>
</evidence>
<gene>
    <name evidence="6" type="ORF">C6V83_13540</name>
</gene>
<dbReference type="InterPro" id="IPR051313">
    <property type="entry name" value="Bact_iron-sidero_bind"/>
</dbReference>
<proteinExistence type="inferred from homology"/>
<dbReference type="Gene3D" id="3.40.50.1980">
    <property type="entry name" value="Nitrogenase molybdenum iron protein domain"/>
    <property type="match status" value="2"/>
</dbReference>
<name>A0A2S0KKQ7_9ACTN</name>
<dbReference type="EMBL" id="CP027433">
    <property type="protein sequence ID" value="AVM02253.1"/>
    <property type="molecule type" value="Genomic_DNA"/>
</dbReference>
<feature type="domain" description="Fe/B12 periplasmic-binding" evidence="5">
    <location>
        <begin position="50"/>
        <end position="325"/>
    </location>
</feature>
<sequence>MRHSRVLALLAALGLIIGLGACSSSSTGSGQTRAVETDQGTVQVPVDAQRVVLLNYSLAGYLFDLDVPVVAMTPAHTERPGEFAPAWKQDAEKQGTNWLPWSADGFDTEAILAQDPDLIIAGGLGFPLKHATEAYSELSKIAPTVVVSGDLTQWQQQFEFLADEVFDKPQVYDDAVKAYDDRITQVRDAITVPAGESAFLSMTADGNVYVLIENRGLPKEFEKLGFRPAPLFATGKYQPYVAGGDSFALSTEQVGQVLTMDTLFVIGFQTQTQTVAELRKRPIFAQLPAFEKNQAYDLPYGAQRGNYDDAMELLTIVEQTFAKDK</sequence>
<dbReference type="KEGG" id="git:C6V83_13540"/>
<dbReference type="AlphaFoldDB" id="A0A2S0KKQ7"/>
<keyword evidence="4" id="KW-0732">Signal</keyword>
<evidence type="ECO:0000259" key="5">
    <source>
        <dbReference type="PROSITE" id="PS50983"/>
    </source>
</evidence>
<keyword evidence="3" id="KW-0813">Transport</keyword>
<evidence type="ECO:0000256" key="1">
    <source>
        <dbReference type="ARBA" id="ARBA00004196"/>
    </source>
</evidence>
<comment type="similarity">
    <text evidence="2">Belongs to the bacterial solute-binding protein 8 family.</text>
</comment>
<dbReference type="SUPFAM" id="SSF53807">
    <property type="entry name" value="Helical backbone' metal receptor"/>
    <property type="match status" value="1"/>
</dbReference>
<dbReference type="GO" id="GO:0030288">
    <property type="term" value="C:outer membrane-bounded periplasmic space"/>
    <property type="evidence" value="ECO:0007669"/>
    <property type="project" value="TreeGrafter"/>
</dbReference>
<reference evidence="6 7" key="1">
    <citation type="submission" date="2018-03" db="EMBL/GenBank/DDBJ databases">
        <title>Characteristics and genome of n-alkane degrading marine bacteria Gordonia iterans isolated from crude oil contaminated in Tae-an, South Korea.</title>
        <authorList>
            <person name="Lee S.-S."/>
            <person name="Kim H."/>
        </authorList>
    </citation>
    <scope>NUCLEOTIDE SEQUENCE [LARGE SCALE GENOMIC DNA]</scope>
    <source>
        <strain evidence="6 7">Co17</strain>
    </source>
</reference>
<dbReference type="Pfam" id="PF01497">
    <property type="entry name" value="Peripla_BP_2"/>
    <property type="match status" value="1"/>
</dbReference>
<dbReference type="OrthoDB" id="1846031at2"/>
<dbReference type="Proteomes" id="UP000239814">
    <property type="component" value="Chromosome"/>
</dbReference>
<dbReference type="PROSITE" id="PS51257">
    <property type="entry name" value="PROKAR_LIPOPROTEIN"/>
    <property type="match status" value="1"/>
</dbReference>